<evidence type="ECO:0000256" key="9">
    <source>
        <dbReference type="SAM" id="MobiDB-lite"/>
    </source>
</evidence>
<keyword evidence="6 8" id="KW-0472">Membrane</keyword>
<dbReference type="PROSITE" id="PS50263">
    <property type="entry name" value="CN_HYDROLASE"/>
    <property type="match status" value="1"/>
</dbReference>
<feature type="transmembrane region" description="Helical" evidence="8">
    <location>
        <begin position="12"/>
        <end position="36"/>
    </location>
</feature>
<comment type="subcellular location">
    <subcellularLocation>
        <location evidence="1 8">Cell membrane</location>
        <topology evidence="1 8">Multi-pass membrane protein</topology>
    </subcellularLocation>
</comment>
<keyword evidence="4 8" id="KW-0812">Transmembrane</keyword>
<organism evidence="11 12">
    <name type="scientific">Corynebacterium suicordis DSM 45110</name>
    <dbReference type="NCBI Taxonomy" id="1121369"/>
    <lineage>
        <taxon>Bacteria</taxon>
        <taxon>Bacillati</taxon>
        <taxon>Actinomycetota</taxon>
        <taxon>Actinomycetes</taxon>
        <taxon>Mycobacteriales</taxon>
        <taxon>Corynebacteriaceae</taxon>
        <taxon>Corynebacterium</taxon>
    </lineage>
</organism>
<evidence type="ECO:0000256" key="8">
    <source>
        <dbReference type="HAMAP-Rule" id="MF_01148"/>
    </source>
</evidence>
<keyword evidence="2 8" id="KW-1003">Cell membrane</keyword>
<comment type="similarity">
    <text evidence="8">Belongs to the CN hydrolase family. Apolipoprotein N-acyltransferase subfamily.</text>
</comment>
<dbReference type="Pfam" id="PF00795">
    <property type="entry name" value="CN_hydrolase"/>
    <property type="match status" value="1"/>
</dbReference>
<comment type="caution">
    <text evidence="11">The sequence shown here is derived from an EMBL/GenBank/DDBJ whole genome shotgun (WGS) entry which is preliminary data.</text>
</comment>
<feature type="domain" description="CN hydrolase" evidence="10">
    <location>
        <begin position="232"/>
        <end position="487"/>
    </location>
</feature>
<sequence length="552" mass="60408">MFRILLAGFSGLMLYASFAPTGLWWAAPLGMAVFVCAVTRHNAIFASWLQGIILYLLLLPWVGEFVGWYAWVGLAVIQSLYSLVFGIGLRWIHRSPAQGNSRRAVIFSGLGISAWYVLIEFIRSSWPFGGFPWARLAWGQVEGPLAWWIRIGGPALVTFMVVLSGVGLAWLYWTFVEDRLPFSRRHTPRTHHFSLVVPAALAVILSLGGSLGLLLAQKQADSTRADNPPPTLRVAAIQGNVPRLGLDFAAQRMAVLENHARETHKLAEAVAAGEQAQPDIVIWPENASDVNPFMHAEAAEVLDEAVAEIKAPILVGTVTPTSNRMVLWTSEGPADYHDKRFLQPFGEYMPLRDLLRKVTPLVDRAGNFQPGTDNGVVPLTPNSGSFANVEIPMGVATCYEISFDGALRESVRGGAQILTTPTNNATFGFTDMTYQQLAMSRMRAIEYDRSLIVAATSGVSAIVQPNGSVSEQTRIFEADALTADLELRDTTSISARVGPWVEVALEALGAISLVLAIWLRPVMVASKTKGNKKKAGNKTRNTRAQRSMRSRK</sequence>
<evidence type="ECO:0000256" key="7">
    <source>
        <dbReference type="ARBA" id="ARBA00023315"/>
    </source>
</evidence>
<evidence type="ECO:0000256" key="6">
    <source>
        <dbReference type="ARBA" id="ARBA00023136"/>
    </source>
</evidence>
<dbReference type="NCBIfam" id="TIGR00546">
    <property type="entry name" value="lnt"/>
    <property type="match status" value="1"/>
</dbReference>
<dbReference type="SUPFAM" id="SSF56317">
    <property type="entry name" value="Carbon-nitrogen hydrolase"/>
    <property type="match status" value="1"/>
</dbReference>
<dbReference type="Pfam" id="PF20154">
    <property type="entry name" value="LNT_N"/>
    <property type="match status" value="1"/>
</dbReference>
<evidence type="ECO:0000256" key="2">
    <source>
        <dbReference type="ARBA" id="ARBA00022475"/>
    </source>
</evidence>
<dbReference type="InterPro" id="IPR003010">
    <property type="entry name" value="C-N_Hydrolase"/>
</dbReference>
<feature type="region of interest" description="Disordered" evidence="9">
    <location>
        <begin position="528"/>
        <end position="552"/>
    </location>
</feature>
<gene>
    <name evidence="8 11" type="primary">lnt</name>
    <name evidence="11" type="ORF">IRY30_06055</name>
</gene>
<feature type="transmembrane region" description="Helical" evidence="8">
    <location>
        <begin position="193"/>
        <end position="216"/>
    </location>
</feature>
<keyword evidence="12" id="KW-1185">Reference proteome</keyword>
<reference evidence="11 12" key="1">
    <citation type="submission" date="2020-10" db="EMBL/GenBank/DDBJ databases">
        <title>Novel species in genus Corynebacterium.</title>
        <authorList>
            <person name="Zhang G."/>
        </authorList>
    </citation>
    <scope>NUCLEOTIDE SEQUENCE [LARGE SCALE GENOMIC DNA]</scope>
    <source>
        <strain evidence="11 12">DSM 45110</strain>
    </source>
</reference>
<comment type="catalytic activity">
    <reaction evidence="8">
        <text>N-terminal S-1,2-diacyl-sn-glyceryl-L-cysteinyl-[lipoprotein] + a glycerophospholipid = N-acyl-S-1,2-diacyl-sn-glyceryl-L-cysteinyl-[lipoprotein] + a 2-acyl-sn-glycero-3-phospholipid + H(+)</text>
        <dbReference type="Rhea" id="RHEA:48228"/>
        <dbReference type="Rhea" id="RHEA-COMP:14681"/>
        <dbReference type="Rhea" id="RHEA-COMP:14684"/>
        <dbReference type="ChEBI" id="CHEBI:15378"/>
        <dbReference type="ChEBI" id="CHEBI:136912"/>
        <dbReference type="ChEBI" id="CHEBI:140656"/>
        <dbReference type="ChEBI" id="CHEBI:140657"/>
        <dbReference type="ChEBI" id="CHEBI:140660"/>
        <dbReference type="EC" id="2.3.1.269"/>
    </reaction>
</comment>
<feature type="transmembrane region" description="Helical" evidence="8">
    <location>
        <begin position="497"/>
        <end position="519"/>
    </location>
</feature>
<dbReference type="InterPro" id="IPR045378">
    <property type="entry name" value="LNT_N"/>
</dbReference>
<dbReference type="InterPro" id="IPR004563">
    <property type="entry name" value="Apolipo_AcylTrfase"/>
</dbReference>
<evidence type="ECO:0000313" key="11">
    <source>
        <dbReference type="EMBL" id="MBF4553643.1"/>
    </source>
</evidence>
<dbReference type="Proteomes" id="UP000635902">
    <property type="component" value="Unassembled WGS sequence"/>
</dbReference>
<evidence type="ECO:0000256" key="5">
    <source>
        <dbReference type="ARBA" id="ARBA00022989"/>
    </source>
</evidence>
<keyword evidence="7 8" id="KW-0012">Acyltransferase</keyword>
<dbReference type="RefSeq" id="WP_194556420.1">
    <property type="nucleotide sequence ID" value="NZ_JADKMY010000001.1"/>
</dbReference>
<dbReference type="InterPro" id="IPR036526">
    <property type="entry name" value="C-N_Hydrolase_sf"/>
</dbReference>
<evidence type="ECO:0000313" key="12">
    <source>
        <dbReference type="Proteomes" id="UP000635902"/>
    </source>
</evidence>
<comment type="function">
    <text evidence="8">Catalyzes the phospholipid dependent N-acylation of the N-terminal cysteine of apolipoprotein, the last step in lipoprotein maturation.</text>
</comment>
<feature type="transmembrane region" description="Helical" evidence="8">
    <location>
        <begin position="104"/>
        <end position="126"/>
    </location>
</feature>
<dbReference type="EMBL" id="JADKMY010000001">
    <property type="protein sequence ID" value="MBF4553643.1"/>
    <property type="molecule type" value="Genomic_DNA"/>
</dbReference>
<dbReference type="HAMAP" id="MF_01148">
    <property type="entry name" value="Lnt"/>
    <property type="match status" value="1"/>
</dbReference>
<evidence type="ECO:0000256" key="3">
    <source>
        <dbReference type="ARBA" id="ARBA00022679"/>
    </source>
</evidence>
<feature type="transmembrane region" description="Helical" evidence="8">
    <location>
        <begin position="68"/>
        <end position="92"/>
    </location>
</feature>
<name>A0ABR9ZL17_9CORY</name>
<dbReference type="EC" id="2.3.1.269" evidence="8"/>
<comment type="pathway">
    <text evidence="8">Protein modification; lipoprotein biosynthesis (N-acyl transfer).</text>
</comment>
<evidence type="ECO:0000256" key="4">
    <source>
        <dbReference type="ARBA" id="ARBA00022692"/>
    </source>
</evidence>
<proteinExistence type="inferred from homology"/>
<keyword evidence="3 8" id="KW-0808">Transferase</keyword>
<feature type="transmembrane region" description="Helical" evidence="8">
    <location>
        <begin position="146"/>
        <end position="173"/>
    </location>
</feature>
<accession>A0ABR9ZL17</accession>
<dbReference type="PANTHER" id="PTHR38686:SF1">
    <property type="entry name" value="APOLIPOPROTEIN N-ACYLTRANSFERASE"/>
    <property type="match status" value="1"/>
</dbReference>
<protein>
    <recommendedName>
        <fullName evidence="8">Apolipoprotein N-acyltransferase</fullName>
        <shortName evidence="8">ALP N-acyltransferase</shortName>
        <ecNumber evidence="8">2.3.1.269</ecNumber>
    </recommendedName>
</protein>
<dbReference type="CDD" id="cd07571">
    <property type="entry name" value="ALP_N-acyl_transferase"/>
    <property type="match status" value="1"/>
</dbReference>
<keyword evidence="5 8" id="KW-1133">Transmembrane helix</keyword>
<evidence type="ECO:0000259" key="10">
    <source>
        <dbReference type="PROSITE" id="PS50263"/>
    </source>
</evidence>
<feature type="compositionally biased region" description="Basic residues" evidence="9">
    <location>
        <begin position="529"/>
        <end position="552"/>
    </location>
</feature>
<evidence type="ECO:0000256" key="1">
    <source>
        <dbReference type="ARBA" id="ARBA00004651"/>
    </source>
</evidence>
<feature type="transmembrane region" description="Helical" evidence="8">
    <location>
        <begin position="43"/>
        <end position="62"/>
    </location>
</feature>
<dbReference type="PANTHER" id="PTHR38686">
    <property type="entry name" value="APOLIPOPROTEIN N-ACYLTRANSFERASE"/>
    <property type="match status" value="1"/>
</dbReference>
<dbReference type="Gene3D" id="3.60.110.10">
    <property type="entry name" value="Carbon-nitrogen hydrolase"/>
    <property type="match status" value="1"/>
</dbReference>